<evidence type="ECO:0000313" key="5">
    <source>
        <dbReference type="Proteomes" id="UP000189229"/>
    </source>
</evidence>
<dbReference type="InterPro" id="IPR030395">
    <property type="entry name" value="GP_PDE_dom"/>
</dbReference>
<feature type="transmembrane region" description="Helical" evidence="2">
    <location>
        <begin position="100"/>
        <end position="121"/>
    </location>
</feature>
<dbReference type="AlphaFoldDB" id="A0A1V3XA90"/>
<dbReference type="PROSITE" id="PS51704">
    <property type="entry name" value="GP_PDE"/>
    <property type="match status" value="1"/>
</dbReference>
<comment type="caution">
    <text evidence="4">The sequence shown here is derived from an EMBL/GenBank/DDBJ whole genome shotgun (WGS) entry which is preliminary data.</text>
</comment>
<dbReference type="GO" id="GO:0008081">
    <property type="term" value="F:phosphoric diester hydrolase activity"/>
    <property type="evidence" value="ECO:0007669"/>
    <property type="project" value="InterPro"/>
</dbReference>
<dbReference type="PANTHER" id="PTHR46211:SF13">
    <property type="entry name" value="GLYCEROPHOSPHODIESTER PHOSPHODIESTERASE 1-RELATED"/>
    <property type="match status" value="1"/>
</dbReference>
<reference evidence="4 5" key="1">
    <citation type="submission" date="2017-02" db="EMBL/GenBank/DDBJ databases">
        <title>Complete genome sequences of Mycobacterium kansasii strains isolated from rhesus macaques.</title>
        <authorList>
            <person name="Panda A."/>
            <person name="Nagaraj S."/>
            <person name="Zhao X."/>
            <person name="Tettelin H."/>
            <person name="Detolla L.J."/>
        </authorList>
    </citation>
    <scope>NUCLEOTIDE SEQUENCE [LARGE SCALE GENOMIC DNA]</scope>
    <source>
        <strain evidence="4 5">11-3813</strain>
    </source>
</reference>
<keyword evidence="2" id="KW-0472">Membrane</keyword>
<protein>
    <submittedName>
        <fullName evidence="4">Glycerophosphoryl diester phosphodiesterase family protein</fullName>
    </submittedName>
</protein>
<feature type="transmembrane region" description="Helical" evidence="2">
    <location>
        <begin position="133"/>
        <end position="166"/>
    </location>
</feature>
<dbReference type="EMBL" id="MVBM01000003">
    <property type="protein sequence ID" value="OOK76020.1"/>
    <property type="molecule type" value="Genomic_DNA"/>
</dbReference>
<evidence type="ECO:0000259" key="3">
    <source>
        <dbReference type="PROSITE" id="PS51704"/>
    </source>
</evidence>
<keyword evidence="2" id="KW-1133">Transmembrane helix</keyword>
<evidence type="ECO:0000256" key="1">
    <source>
        <dbReference type="SAM" id="MobiDB-lite"/>
    </source>
</evidence>
<accession>A0A1V3XA90</accession>
<dbReference type="Pfam" id="PF14219">
    <property type="entry name" value="DUF4328"/>
    <property type="match status" value="1"/>
</dbReference>
<dbReference type="InterPro" id="IPR017946">
    <property type="entry name" value="PLC-like_Pdiesterase_TIM-brl"/>
</dbReference>
<dbReference type="SUPFAM" id="SSF51695">
    <property type="entry name" value="PLC-like phosphodiesterases"/>
    <property type="match status" value="1"/>
</dbReference>
<dbReference type="PANTHER" id="PTHR46211">
    <property type="entry name" value="GLYCEROPHOSPHORYL DIESTER PHOSPHODIESTERASE"/>
    <property type="match status" value="1"/>
</dbReference>
<dbReference type="InterPro" id="IPR025565">
    <property type="entry name" value="DUF4328"/>
</dbReference>
<dbReference type="Pfam" id="PF03009">
    <property type="entry name" value="GDPD"/>
    <property type="match status" value="1"/>
</dbReference>
<evidence type="ECO:0000256" key="2">
    <source>
        <dbReference type="SAM" id="Phobius"/>
    </source>
</evidence>
<evidence type="ECO:0000313" key="4">
    <source>
        <dbReference type="EMBL" id="OOK76020.1"/>
    </source>
</evidence>
<feature type="region of interest" description="Disordered" evidence="1">
    <location>
        <begin position="1"/>
        <end position="26"/>
    </location>
</feature>
<feature type="domain" description="GP-PDE" evidence="3">
    <location>
        <begin position="330"/>
        <end position="585"/>
    </location>
</feature>
<gene>
    <name evidence="4" type="ORF">BZL30_3864</name>
</gene>
<organism evidence="4 5">
    <name type="scientific">Mycobacterium kansasii</name>
    <dbReference type="NCBI Taxonomy" id="1768"/>
    <lineage>
        <taxon>Bacteria</taxon>
        <taxon>Bacillati</taxon>
        <taxon>Actinomycetota</taxon>
        <taxon>Actinomycetes</taxon>
        <taxon>Mycobacteriales</taxon>
        <taxon>Mycobacteriaceae</taxon>
        <taxon>Mycobacterium</taxon>
    </lineage>
</organism>
<name>A0A1V3XA90_MYCKA</name>
<proteinExistence type="predicted"/>
<feature type="transmembrane region" description="Helical" evidence="2">
    <location>
        <begin position="222"/>
        <end position="243"/>
    </location>
</feature>
<keyword evidence="2" id="KW-0812">Transmembrane</keyword>
<feature type="transmembrane region" description="Helical" evidence="2">
    <location>
        <begin position="255"/>
        <end position="275"/>
    </location>
</feature>
<dbReference type="Proteomes" id="UP000189229">
    <property type="component" value="Unassembled WGS sequence"/>
</dbReference>
<sequence>MAPLADPSAGDPRWRSPVGSQPAPHLMQRIPARLPPGFRWIAVRPGAPPPPRSWRRFRGPTPRYAVMPRWGLADRLPSTAPSPALIPEKSGPAAPTVRSVLFATIVVLGIAALVYSVRYVLLIVNRSLLLNSLVAGAALWLGVLASIAALVAMIGCFVVLIRWLIARRAAAFGHHGLPEHRSSRQLWAGCLLPLANVFWAPVYVIELAVVEDHYQRLRRPIVVWWITWAVSNAVSLFAIATSFAGDAQGIANNTVMTVVAYALAAAAVAAAGRVFEGFERKPVERPAHRWLVVRPDGPPPQPARQLPVQLSCKGKNRQHNGHDLGRRGDRRAPVCGCPPRRVRCSTGTHAGRVRPGAQGGADGVECDVRLTRDGHLVCVHDRRLDRTSTGVGLVSTMTLAELRELEYGAWHESWRPDGTHGDTSLLTLDALVALVLDWNRPVKIFIETKHPVRYGSLVENKVLALLHRFGIAAPASADRSRAVVMSFSAAAVWRIRRVAPLLPTVLLGRTGRYLASSAATAVGATAVGPSLPALKDYPQLVDRAAAQGRAVYCWNVDEYDDVEFCREVGVAWMATHHPARTKAWLQQGAPARPAARGYRRRRAGARGGWRPATSRATKFSSSNRLDPARSAIRSRVDISDISSTCSCRNHCMNCSPRKSPSSRATAASRLTWSVTARSWSSASASASRGLSNWFRTVSTPGISTRRPRSSRCCTSIIA</sequence>
<dbReference type="GO" id="GO:0006629">
    <property type="term" value="P:lipid metabolic process"/>
    <property type="evidence" value="ECO:0007669"/>
    <property type="project" value="InterPro"/>
</dbReference>
<feature type="region of interest" description="Disordered" evidence="1">
    <location>
        <begin position="587"/>
        <end position="614"/>
    </location>
</feature>
<dbReference type="Gene3D" id="3.20.20.190">
    <property type="entry name" value="Phosphatidylinositol (PI) phosphodiesterase"/>
    <property type="match status" value="1"/>
</dbReference>
<feature type="transmembrane region" description="Helical" evidence="2">
    <location>
        <begin position="186"/>
        <end position="210"/>
    </location>
</feature>